<name>A0A1V2ZWW1_9GAMM</name>
<dbReference type="Gene3D" id="3.40.50.2000">
    <property type="entry name" value="Glycogen Phosphorylase B"/>
    <property type="match status" value="2"/>
</dbReference>
<evidence type="ECO:0000259" key="1">
    <source>
        <dbReference type="Pfam" id="PF00534"/>
    </source>
</evidence>
<protein>
    <submittedName>
        <fullName evidence="3">Uncharacterized protein</fullName>
    </submittedName>
</protein>
<organism evidence="3 4">
    <name type="scientific">Thioalkalivibrio halophilus</name>
    <dbReference type="NCBI Taxonomy" id="252474"/>
    <lineage>
        <taxon>Bacteria</taxon>
        <taxon>Pseudomonadati</taxon>
        <taxon>Pseudomonadota</taxon>
        <taxon>Gammaproteobacteria</taxon>
        <taxon>Chromatiales</taxon>
        <taxon>Ectothiorhodospiraceae</taxon>
        <taxon>Thioalkalivibrio</taxon>
    </lineage>
</organism>
<comment type="caution">
    <text evidence="3">The sequence shown here is derived from an EMBL/GenBank/DDBJ whole genome shotgun (WGS) entry which is preliminary data.</text>
</comment>
<dbReference type="PANTHER" id="PTHR12526:SF630">
    <property type="entry name" value="GLYCOSYLTRANSFERASE"/>
    <property type="match status" value="1"/>
</dbReference>
<sequence length="395" mass="43823">MRLFAYMPTPGGLTGAPRRLLTLASVLREQGVEMCIATQRDSDLFRAAEEQGLDTVEVEPVGVLRQRHGALFGGNAVFRLKALFSLLVQNLGIARKIRKHGADVVWIRGSKGIAFAGLGALVSRRPLVWDVDYELPSRGVVRWLHRLGLWAAKRVVFQYSAAPDAIFGLELAARYRQKFRTIIPGIDLPSLEPFRAKRMARERREGDPFVILQVGTICDRKNQVTIIEALRSLQINNVHGDWELWLVYDEIQDRVVPVRVSGYGLEPNVMFLGWRDDVKALMVEADILVMPSRDEGVPNAVQEAMAIGVPVLASEAGGMPEIIRDGQTGWILGMDDAEAWAERIKRCALDRSACKSVGDAASTYALEHLGTAQWGQSYARLVEEVVSSPDAVEVR</sequence>
<evidence type="ECO:0000313" key="4">
    <source>
        <dbReference type="Proteomes" id="UP000189177"/>
    </source>
</evidence>
<dbReference type="CDD" id="cd03801">
    <property type="entry name" value="GT4_PimA-like"/>
    <property type="match status" value="1"/>
</dbReference>
<dbReference type="PANTHER" id="PTHR12526">
    <property type="entry name" value="GLYCOSYLTRANSFERASE"/>
    <property type="match status" value="1"/>
</dbReference>
<evidence type="ECO:0000259" key="2">
    <source>
        <dbReference type="Pfam" id="PF13579"/>
    </source>
</evidence>
<dbReference type="EMBL" id="MUZR01000043">
    <property type="protein sequence ID" value="OOC09618.1"/>
    <property type="molecule type" value="Genomic_DNA"/>
</dbReference>
<evidence type="ECO:0000313" key="3">
    <source>
        <dbReference type="EMBL" id="OOC09618.1"/>
    </source>
</evidence>
<dbReference type="STRING" id="252474.B1A74_10115"/>
<dbReference type="GO" id="GO:0016757">
    <property type="term" value="F:glycosyltransferase activity"/>
    <property type="evidence" value="ECO:0007669"/>
    <property type="project" value="InterPro"/>
</dbReference>
<dbReference type="Pfam" id="PF13579">
    <property type="entry name" value="Glyco_trans_4_4"/>
    <property type="match status" value="1"/>
</dbReference>
<dbReference type="InterPro" id="IPR028098">
    <property type="entry name" value="Glyco_trans_4-like_N"/>
</dbReference>
<dbReference type="Pfam" id="PF00534">
    <property type="entry name" value="Glycos_transf_1"/>
    <property type="match status" value="1"/>
</dbReference>
<dbReference type="AlphaFoldDB" id="A0A1V2ZWW1"/>
<dbReference type="InterPro" id="IPR001296">
    <property type="entry name" value="Glyco_trans_1"/>
</dbReference>
<dbReference type="GO" id="GO:1901135">
    <property type="term" value="P:carbohydrate derivative metabolic process"/>
    <property type="evidence" value="ECO:0007669"/>
    <property type="project" value="UniProtKB-ARBA"/>
</dbReference>
<proteinExistence type="predicted"/>
<keyword evidence="4" id="KW-1185">Reference proteome</keyword>
<feature type="domain" description="Glycosyl transferase family 1" evidence="1">
    <location>
        <begin position="199"/>
        <end position="361"/>
    </location>
</feature>
<gene>
    <name evidence="3" type="ORF">B1A74_10115</name>
</gene>
<dbReference type="SUPFAM" id="SSF53756">
    <property type="entry name" value="UDP-Glycosyltransferase/glycogen phosphorylase"/>
    <property type="match status" value="1"/>
</dbReference>
<reference evidence="3 4" key="1">
    <citation type="submission" date="2017-02" db="EMBL/GenBank/DDBJ databases">
        <title>Genomic diversity within the haloalkaliphilic genus Thioalkalivibrio.</title>
        <authorList>
            <person name="Ahn A.-C."/>
            <person name="Meier-Kolthoff J."/>
            <person name="Overmars L."/>
            <person name="Richter M."/>
            <person name="Woyke T."/>
            <person name="Sorokin D.Y."/>
            <person name="Muyzer G."/>
        </authorList>
    </citation>
    <scope>NUCLEOTIDE SEQUENCE [LARGE SCALE GENOMIC DNA]</scope>
    <source>
        <strain evidence="3 4">HL17</strain>
    </source>
</reference>
<dbReference type="Proteomes" id="UP000189177">
    <property type="component" value="Unassembled WGS sequence"/>
</dbReference>
<feature type="domain" description="Glycosyltransferase subfamily 4-like N-terminal" evidence="2">
    <location>
        <begin position="14"/>
        <end position="157"/>
    </location>
</feature>
<accession>A0A1V2ZWW1</accession>